<dbReference type="PANTHER" id="PTHR36439:SF1">
    <property type="entry name" value="DUF1697 DOMAIN-CONTAINING PROTEIN"/>
    <property type="match status" value="1"/>
</dbReference>
<dbReference type="InterPro" id="IPR012545">
    <property type="entry name" value="DUF1697"/>
</dbReference>
<proteinExistence type="predicted"/>
<gene>
    <name evidence="1" type="ORF">SAMN05192583_3545</name>
</gene>
<dbReference type="SUPFAM" id="SSF160379">
    <property type="entry name" value="SP0830-like"/>
    <property type="match status" value="1"/>
</dbReference>
<accession>A0A1H8J9X8</accession>
<dbReference type="Proteomes" id="UP000199206">
    <property type="component" value="Unassembled WGS sequence"/>
</dbReference>
<dbReference type="EMBL" id="FOCF01000012">
    <property type="protein sequence ID" value="SEN77509.1"/>
    <property type="molecule type" value="Genomic_DNA"/>
</dbReference>
<organism evidence="1 2">
    <name type="scientific">Sphingomonas gellani</name>
    <dbReference type="NCBI Taxonomy" id="1166340"/>
    <lineage>
        <taxon>Bacteria</taxon>
        <taxon>Pseudomonadati</taxon>
        <taxon>Pseudomonadota</taxon>
        <taxon>Alphaproteobacteria</taxon>
        <taxon>Sphingomonadales</taxon>
        <taxon>Sphingomonadaceae</taxon>
        <taxon>Sphingomonas</taxon>
    </lineage>
</organism>
<protein>
    <submittedName>
        <fullName evidence="1">Uncharacterized conserved protein, DUF1697 family</fullName>
    </submittedName>
</protein>
<name>A0A1H8J9X8_9SPHN</name>
<evidence type="ECO:0000313" key="1">
    <source>
        <dbReference type="EMBL" id="SEN77509.1"/>
    </source>
</evidence>
<sequence length="171" mass="18360">MTPYVALLRAVNVGGTGKLAMTTLTRMCEAAGFEKVKTYIASGNVVFASNKSEAQVRSALEDQLHAHAGKRVGVIVRTAAEIAATLARNPFADQPGNRVMALFVDDKLPREPLEGVTGIKDEEVRLGKRELFVHYPDGMAKTRLKIPGERTGTARNMNTVAKLAELAAAIA</sequence>
<dbReference type="AlphaFoldDB" id="A0A1H8J9X8"/>
<reference evidence="2" key="1">
    <citation type="submission" date="2016-10" db="EMBL/GenBank/DDBJ databases">
        <authorList>
            <person name="Varghese N."/>
            <person name="Submissions S."/>
        </authorList>
    </citation>
    <scope>NUCLEOTIDE SEQUENCE [LARGE SCALE GENOMIC DNA]</scope>
    <source>
        <strain evidence="2">S6-262</strain>
    </source>
</reference>
<dbReference type="OrthoDB" id="9806494at2"/>
<dbReference type="Pfam" id="PF08002">
    <property type="entry name" value="DUF1697"/>
    <property type="match status" value="1"/>
</dbReference>
<dbReference type="STRING" id="1166340.SAMN05192583_3545"/>
<dbReference type="RefSeq" id="WP_093667039.1">
    <property type="nucleotide sequence ID" value="NZ_FOCF01000012.1"/>
</dbReference>
<keyword evidence="2" id="KW-1185">Reference proteome</keyword>
<dbReference type="PIRSF" id="PIRSF008502">
    <property type="entry name" value="UCP008502"/>
    <property type="match status" value="1"/>
</dbReference>
<dbReference type="PANTHER" id="PTHR36439">
    <property type="entry name" value="BLL4334 PROTEIN"/>
    <property type="match status" value="1"/>
</dbReference>
<evidence type="ECO:0000313" key="2">
    <source>
        <dbReference type="Proteomes" id="UP000199206"/>
    </source>
</evidence>
<dbReference type="Gene3D" id="3.30.70.1280">
    <property type="entry name" value="SP0830-like domains"/>
    <property type="match status" value="1"/>
</dbReference>